<evidence type="ECO:0000259" key="1">
    <source>
        <dbReference type="PROSITE" id="PS50995"/>
    </source>
</evidence>
<keyword evidence="3" id="KW-1185">Reference proteome</keyword>
<feature type="domain" description="HTH marR-type" evidence="1">
    <location>
        <begin position="4"/>
        <end position="137"/>
    </location>
</feature>
<dbReference type="Gene3D" id="1.10.10.10">
    <property type="entry name" value="Winged helix-like DNA-binding domain superfamily/Winged helix DNA-binding domain"/>
    <property type="match status" value="1"/>
</dbReference>
<dbReference type="EMBL" id="JBBMFK010000005">
    <property type="protein sequence ID" value="MEQ2442727.1"/>
    <property type="molecule type" value="Genomic_DNA"/>
</dbReference>
<protein>
    <submittedName>
        <fullName evidence="2">Helix-turn-helix domain-containing protein</fullName>
    </submittedName>
</protein>
<accession>A0ABV1E7W9</accession>
<dbReference type="PANTHER" id="PTHR33164:SF102">
    <property type="entry name" value="TRANSCRIPTIONAL REGULATORY PROTEIN"/>
    <property type="match status" value="1"/>
</dbReference>
<dbReference type="Pfam" id="PF12802">
    <property type="entry name" value="MarR_2"/>
    <property type="match status" value="1"/>
</dbReference>
<organism evidence="2 3">
    <name type="scientific">Pseudoflavonifractor intestinihominis</name>
    <dbReference type="NCBI Taxonomy" id="3133171"/>
    <lineage>
        <taxon>Bacteria</taxon>
        <taxon>Bacillati</taxon>
        <taxon>Bacillota</taxon>
        <taxon>Clostridia</taxon>
        <taxon>Eubacteriales</taxon>
        <taxon>Oscillospiraceae</taxon>
        <taxon>Pseudoflavonifractor</taxon>
    </lineage>
</organism>
<evidence type="ECO:0000313" key="3">
    <source>
        <dbReference type="Proteomes" id="UP001464378"/>
    </source>
</evidence>
<dbReference type="SMART" id="SM00347">
    <property type="entry name" value="HTH_MARR"/>
    <property type="match status" value="1"/>
</dbReference>
<dbReference type="InterPro" id="IPR036388">
    <property type="entry name" value="WH-like_DNA-bd_sf"/>
</dbReference>
<evidence type="ECO:0000313" key="2">
    <source>
        <dbReference type="EMBL" id="MEQ2442727.1"/>
    </source>
</evidence>
<dbReference type="PANTHER" id="PTHR33164">
    <property type="entry name" value="TRANSCRIPTIONAL REGULATOR, MARR FAMILY"/>
    <property type="match status" value="1"/>
</dbReference>
<gene>
    <name evidence="2" type="ORF">WMO64_04525</name>
</gene>
<dbReference type="Proteomes" id="UP001464378">
    <property type="component" value="Unassembled WGS sequence"/>
</dbReference>
<name>A0ABV1E7W9_9FIRM</name>
<comment type="caution">
    <text evidence="2">The sequence shown here is derived from an EMBL/GenBank/DDBJ whole genome shotgun (WGS) entry which is preliminary data.</text>
</comment>
<reference evidence="2 3" key="1">
    <citation type="submission" date="2024-03" db="EMBL/GenBank/DDBJ databases">
        <title>Human intestinal bacterial collection.</title>
        <authorList>
            <person name="Pauvert C."/>
            <person name="Hitch T.C.A."/>
            <person name="Clavel T."/>
        </authorList>
    </citation>
    <scope>NUCLEOTIDE SEQUENCE [LARGE SCALE GENOMIC DNA]</scope>
    <source>
        <strain evidence="2 3">CLA-AP-H29</strain>
    </source>
</reference>
<sequence length="145" mass="16108">MGRESDVGFLIKLIYDAHGKVLYQRFRSEGITPAQAEVLRFVMAQGGARTTLRDVEAFLGVSHPTVVGLVSRLVEKGLLISVPDPEDKRARNLYPLPPADAKDEALNAIEDSEELLTRGLSPEERAELVRMLKVVRDNLQKELGE</sequence>
<dbReference type="InterPro" id="IPR039422">
    <property type="entry name" value="MarR/SlyA-like"/>
</dbReference>
<dbReference type="PROSITE" id="PS50995">
    <property type="entry name" value="HTH_MARR_2"/>
    <property type="match status" value="1"/>
</dbReference>
<dbReference type="InterPro" id="IPR000835">
    <property type="entry name" value="HTH_MarR-typ"/>
</dbReference>
<proteinExistence type="predicted"/>
<dbReference type="InterPro" id="IPR036390">
    <property type="entry name" value="WH_DNA-bd_sf"/>
</dbReference>
<dbReference type="SUPFAM" id="SSF46785">
    <property type="entry name" value="Winged helix' DNA-binding domain"/>
    <property type="match status" value="1"/>
</dbReference>
<dbReference type="RefSeq" id="WP_294521894.1">
    <property type="nucleotide sequence ID" value="NZ_JBBMFK010000005.1"/>
</dbReference>